<dbReference type="Proteomes" id="UP000002612">
    <property type="component" value="Chromosome"/>
</dbReference>
<dbReference type="PANTHER" id="PTHR28255:SF1">
    <property type="entry name" value="UPF0303 PROTEIN YBR137W"/>
    <property type="match status" value="1"/>
</dbReference>
<comment type="similarity">
    <text evidence="1">Belongs to the UPF0303 family.</text>
</comment>
<dbReference type="InterPro" id="IPR005624">
    <property type="entry name" value="PduO/GlcC-like"/>
</dbReference>
<name>Q638H6_BACCZ</name>
<evidence type="ECO:0000313" key="2">
    <source>
        <dbReference type="EMBL" id="AAU17157.1"/>
    </source>
</evidence>
<gene>
    <name evidence="2" type="ordered locus">BCE33L3104</name>
</gene>
<organism evidence="2 3">
    <name type="scientific">Bacillus cereus (strain ZK / E33L)</name>
    <dbReference type="NCBI Taxonomy" id="288681"/>
    <lineage>
        <taxon>Bacteria</taxon>
        <taxon>Bacillati</taxon>
        <taxon>Bacillota</taxon>
        <taxon>Bacilli</taxon>
        <taxon>Bacillales</taxon>
        <taxon>Bacillaceae</taxon>
        <taxon>Bacillus</taxon>
        <taxon>Bacillus cereus group</taxon>
    </lineage>
</organism>
<dbReference type="Gene3D" id="3.30.450.150">
    <property type="entry name" value="Haem-degrading domain"/>
    <property type="match status" value="1"/>
</dbReference>
<sequence>MNIIHNSTSKKKTSFSVLVTNDVITVYLDSDCLKGCTIWPNNFKKMSVWHKTIMEVKNMSSSNLNEISKQILKEEETLQFSSFTNEDALQLGLFIVETAKREGKLIAVDITKNGVQLFHFKMTGTNAENTKWIERKKRVVSLHDRSSYYMQIQSEITGISYNEKYLLDTSEYAAFGGCFPIRIKNAGVIGMITVSGLPPEDDHELVIRAVKNHLNQ</sequence>
<reference evidence="3" key="1">
    <citation type="journal article" date="2006" name="J. Bacteriol.">
        <title>Pathogenomic sequence analysis of Bacillus cereus and Bacillus thuringiensis isolates closely related to Bacillus anthracis.</title>
        <authorList>
            <person name="Han C.S."/>
            <person name="Xie G."/>
            <person name="Challacombe J.F."/>
            <person name="Altherr M.R."/>
            <person name="Bhotika S.S."/>
            <person name="Brown N."/>
            <person name="Bruce D."/>
            <person name="Campbell C.S."/>
            <person name="Campbell M.L."/>
            <person name="Chen J."/>
            <person name="Chertkov O."/>
            <person name="Cleland C."/>
            <person name="Dimitrijevic M."/>
            <person name="Doggett N.A."/>
            <person name="Fawcett J.J."/>
            <person name="Glavina T."/>
            <person name="Goodwin L.A."/>
            <person name="Green L.D."/>
            <person name="Hill K.K."/>
            <person name="Hitchcock P."/>
            <person name="Jackson P.J."/>
            <person name="Keim P."/>
            <person name="Kewalramani A.R."/>
            <person name="Longmire J."/>
            <person name="Lucas S."/>
            <person name="Malfatti S."/>
            <person name="McMurry K."/>
            <person name="Meincke L.J."/>
            <person name="Misra M."/>
            <person name="Moseman B.L."/>
            <person name="Mundt M."/>
            <person name="Munk A.C."/>
            <person name="Okinaka R.T."/>
            <person name="Parson-Quintana B."/>
            <person name="Reilly L.P."/>
            <person name="Richardson P."/>
            <person name="Robinson D.L."/>
            <person name="Rubin E."/>
            <person name="Saunders E."/>
            <person name="Tapia R."/>
            <person name="Tesmer J.G."/>
            <person name="Thayer N."/>
            <person name="Thompson L.S."/>
            <person name="Tice H."/>
            <person name="Ticknor L.O."/>
            <person name="Wills P.L."/>
            <person name="Brettin T.S."/>
            <person name="Gilna P."/>
        </authorList>
    </citation>
    <scope>NUCLEOTIDE SEQUENCE [LARGE SCALE GENOMIC DNA]</scope>
    <source>
        <strain evidence="3">ZK / E33L</strain>
    </source>
</reference>
<dbReference type="NCBIfam" id="NF002696">
    <property type="entry name" value="PRK02487.1-5"/>
    <property type="match status" value="1"/>
</dbReference>
<proteinExistence type="inferred from homology"/>
<dbReference type="Pfam" id="PF03928">
    <property type="entry name" value="HbpS-like"/>
    <property type="match status" value="1"/>
</dbReference>
<dbReference type="FunFam" id="3.30.450.150:FF:000002">
    <property type="entry name" value="UPF0303 protein BCAH820_3413"/>
    <property type="match status" value="1"/>
</dbReference>
<protein>
    <recommendedName>
        <fullName evidence="1">UPF0303 protein BCE33L3104</fullName>
    </recommendedName>
</protein>
<evidence type="ECO:0000256" key="1">
    <source>
        <dbReference type="HAMAP-Rule" id="MF_00761"/>
    </source>
</evidence>
<dbReference type="HAMAP" id="MF_00761">
    <property type="entry name" value="UPF0303"/>
    <property type="match status" value="1"/>
</dbReference>
<dbReference type="EMBL" id="CP000001">
    <property type="protein sequence ID" value="AAU17157.1"/>
    <property type="molecule type" value="Genomic_DNA"/>
</dbReference>
<dbReference type="NCBIfam" id="NF002692">
    <property type="entry name" value="PRK02487.1-1"/>
    <property type="match status" value="1"/>
</dbReference>
<dbReference type="InterPro" id="IPR038084">
    <property type="entry name" value="PduO/GlcC-like_sf"/>
</dbReference>
<evidence type="ECO:0000313" key="3">
    <source>
        <dbReference type="Proteomes" id="UP000002612"/>
    </source>
</evidence>
<dbReference type="AlphaFoldDB" id="Q638H6"/>
<dbReference type="InterPro" id="IPR010371">
    <property type="entry name" value="YBR137W-like"/>
</dbReference>
<dbReference type="KEGG" id="bcz:BCE33L3104"/>
<dbReference type="SUPFAM" id="SSF143744">
    <property type="entry name" value="GlcG-like"/>
    <property type="match status" value="1"/>
</dbReference>
<dbReference type="PANTHER" id="PTHR28255">
    <property type="match status" value="1"/>
</dbReference>
<accession>Q638H6</accession>